<evidence type="ECO:0000313" key="4">
    <source>
        <dbReference type="EMBL" id="MBF4770062.1"/>
    </source>
</evidence>
<sequence>MRTSWVNRAWVEPTLWVATPVLYVLLLAWLSLHGHLDAAVLLVVMAILGLAGVAVWRWRLGHRRWAALLALGAVVVAATSGWYAYALNAKIAEIPRADDGILSTNEDLRPDSKPTKAVNILLMGADNAERLVDKPTVAELLADGTWDPGTYNSDTMMVVHIPANRKAAYVVSVPRDSYVPIYDGEGVEHGKDKINAAFRDYGPFGALRTVEQLSGVRIQHMAVIDYAGFNQLTRAIGGVEVYIPDTFTDTQQKVTWEQGWQHLEGERALQYVRTRHGLEGGDFQRIDRQQNFLRAVLRKTLSDGTIGNPVKLSEVLSAVKDHLTVDDSWSTGALRSLAFGMRGVDASKVRFMTLPLGEYRTDPVAGAINIIDEEAARLLWKAVLDDRVGRYLKAHPDDELPDEKQVD</sequence>
<evidence type="ECO:0000259" key="3">
    <source>
        <dbReference type="Pfam" id="PF03816"/>
    </source>
</evidence>
<protein>
    <submittedName>
        <fullName evidence="4">LCP family protein</fullName>
    </submittedName>
</protein>
<dbReference type="Proteomes" id="UP000660668">
    <property type="component" value="Unassembled WGS sequence"/>
</dbReference>
<dbReference type="Gene3D" id="3.40.630.190">
    <property type="entry name" value="LCP protein"/>
    <property type="match status" value="1"/>
</dbReference>
<dbReference type="PANTHER" id="PTHR33392">
    <property type="entry name" value="POLYISOPRENYL-TEICHOIC ACID--PEPTIDOGLYCAN TEICHOIC ACID TRANSFERASE TAGU"/>
    <property type="match status" value="1"/>
</dbReference>
<evidence type="ECO:0000256" key="1">
    <source>
        <dbReference type="ARBA" id="ARBA00006068"/>
    </source>
</evidence>
<comment type="similarity">
    <text evidence="1">Belongs to the LytR/CpsA/Psr (LCP) family.</text>
</comment>
<feature type="domain" description="Cell envelope-related transcriptional attenuator" evidence="3">
    <location>
        <begin position="152"/>
        <end position="300"/>
    </location>
</feature>
<dbReference type="PANTHER" id="PTHR33392:SF6">
    <property type="entry name" value="POLYISOPRENYL-TEICHOIC ACID--PEPTIDOGLYCAN TEICHOIC ACID TRANSFERASE TAGU"/>
    <property type="match status" value="1"/>
</dbReference>
<dbReference type="InterPro" id="IPR050922">
    <property type="entry name" value="LytR/CpsA/Psr_CW_biosynth"/>
</dbReference>
<dbReference type="NCBIfam" id="TIGR00350">
    <property type="entry name" value="lytR_cpsA_psr"/>
    <property type="match status" value="1"/>
</dbReference>
<accession>A0A930VSW7</accession>
<dbReference type="InterPro" id="IPR004474">
    <property type="entry name" value="LytR_CpsA_psr"/>
</dbReference>
<dbReference type="AlphaFoldDB" id="A0A930VSW7"/>
<dbReference type="EMBL" id="JADKPO010000038">
    <property type="protein sequence ID" value="MBF4770062.1"/>
    <property type="molecule type" value="Genomic_DNA"/>
</dbReference>
<comment type="caution">
    <text evidence="4">The sequence shown here is derived from an EMBL/GenBank/DDBJ whole genome shotgun (WGS) entry which is preliminary data.</text>
</comment>
<keyword evidence="5" id="KW-1185">Reference proteome</keyword>
<feature type="transmembrane region" description="Helical" evidence="2">
    <location>
        <begin position="12"/>
        <end position="32"/>
    </location>
</feature>
<reference evidence="4" key="1">
    <citation type="submission" date="2020-11" db="EMBL/GenBank/DDBJ databases">
        <title>Nocardioides cynanchi sp. nov., isolated from soil of rhizosphere of Cynanchum wilfordii.</title>
        <authorList>
            <person name="Lee J.-S."/>
            <person name="Suh M.K."/>
            <person name="Kim J.-S."/>
        </authorList>
    </citation>
    <scope>NUCLEOTIDE SEQUENCE</scope>
    <source>
        <strain evidence="4">KCTC 19276</strain>
    </source>
</reference>
<gene>
    <name evidence="4" type="ORF">ISU10_20000</name>
</gene>
<organism evidence="4 5">
    <name type="scientific">Nocardioides agariphilus</name>
    <dbReference type="NCBI Taxonomy" id="433664"/>
    <lineage>
        <taxon>Bacteria</taxon>
        <taxon>Bacillati</taxon>
        <taxon>Actinomycetota</taxon>
        <taxon>Actinomycetes</taxon>
        <taxon>Propionibacteriales</taxon>
        <taxon>Nocardioidaceae</taxon>
        <taxon>Nocardioides</taxon>
    </lineage>
</organism>
<feature type="transmembrane region" description="Helical" evidence="2">
    <location>
        <begin position="65"/>
        <end position="85"/>
    </location>
</feature>
<evidence type="ECO:0000313" key="5">
    <source>
        <dbReference type="Proteomes" id="UP000660668"/>
    </source>
</evidence>
<evidence type="ECO:0000256" key="2">
    <source>
        <dbReference type="SAM" id="Phobius"/>
    </source>
</evidence>
<keyword evidence="2" id="KW-0812">Transmembrane</keyword>
<dbReference type="RefSeq" id="WP_194698210.1">
    <property type="nucleotide sequence ID" value="NZ_JADKPO010000038.1"/>
</dbReference>
<dbReference type="Pfam" id="PF03816">
    <property type="entry name" value="LytR_cpsA_psr"/>
    <property type="match status" value="1"/>
</dbReference>
<keyword evidence="2" id="KW-0472">Membrane</keyword>
<proteinExistence type="inferred from homology"/>
<keyword evidence="2" id="KW-1133">Transmembrane helix</keyword>
<feature type="transmembrane region" description="Helical" evidence="2">
    <location>
        <begin position="38"/>
        <end position="58"/>
    </location>
</feature>
<name>A0A930VSW7_9ACTN</name>